<dbReference type="InterPro" id="IPR031578">
    <property type="entry name" value="TipE"/>
</dbReference>
<feature type="transmembrane region" description="Helical" evidence="2">
    <location>
        <begin position="397"/>
        <end position="423"/>
    </location>
</feature>
<sequence>MAKRPAKKPEYPEESRICGLIFIFQLIAVLSAVSIVYLTVASYVPSIKAIASTYEEYPVICTTTLADDSVENCTWLSCFEWCLTKSSGLCMQIWVSVRQNGTELTFDQCQNQVEKSCTTDDLIPTHRHLCRKDQCENLLGLFNCTKGVCVNVTSAMTCNKFTNLGHQISLKQRINCQALDGFYTCTASYCMEILKPYSCDRRCSDMTVHDSQGSQIRNVIIINNDRLVMAGCHGLVSERPSGEVMWNPASDPGEILLVSCTHVGTGSPDGQLLAVDCVNASLVQANFSGSSKDNFSLPTLMSAYQNSITSRRLPSTPQTNRQVPLENELIIYNRSKLLVNMEFCVNTLRDECREFFAIHGRDGRDLRSPARFPCYYAPDKNDSVISKFNRNKVIFDFALSAAVPGVLFVFSCSCLVLCTRIVGIGPDAHMQIMGFRRTAELKMEASNVEAELLPNDSSNRNGKKHSSQQRPDG</sequence>
<feature type="region of interest" description="Disordered" evidence="1">
    <location>
        <begin position="451"/>
        <end position="473"/>
    </location>
</feature>
<dbReference type="Proteomes" id="UP000820818">
    <property type="component" value="Linkage Group LG3"/>
</dbReference>
<protein>
    <submittedName>
        <fullName evidence="3">Uncharacterized protein</fullName>
    </submittedName>
</protein>
<keyword evidence="2" id="KW-1133">Transmembrane helix</keyword>
<keyword evidence="2" id="KW-0812">Transmembrane</keyword>
<organism evidence="3 4">
    <name type="scientific">Daphnia sinensis</name>
    <dbReference type="NCBI Taxonomy" id="1820382"/>
    <lineage>
        <taxon>Eukaryota</taxon>
        <taxon>Metazoa</taxon>
        <taxon>Ecdysozoa</taxon>
        <taxon>Arthropoda</taxon>
        <taxon>Crustacea</taxon>
        <taxon>Branchiopoda</taxon>
        <taxon>Diplostraca</taxon>
        <taxon>Cladocera</taxon>
        <taxon>Anomopoda</taxon>
        <taxon>Daphniidae</taxon>
        <taxon>Daphnia</taxon>
        <taxon>Daphnia similis group</taxon>
    </lineage>
</organism>
<feature type="transmembrane region" description="Helical" evidence="2">
    <location>
        <begin position="20"/>
        <end position="44"/>
    </location>
</feature>
<dbReference type="PANTHER" id="PTHR12335">
    <property type="entry name" value="TIPE PROTEIN TEMPERATURE-INDUCED PARALYTIC E"/>
    <property type="match status" value="1"/>
</dbReference>
<evidence type="ECO:0000313" key="4">
    <source>
        <dbReference type="Proteomes" id="UP000820818"/>
    </source>
</evidence>
<gene>
    <name evidence="3" type="ORF">GHT06_013016</name>
</gene>
<dbReference type="GO" id="GO:0005886">
    <property type="term" value="C:plasma membrane"/>
    <property type="evidence" value="ECO:0007669"/>
    <property type="project" value="TreeGrafter"/>
</dbReference>
<keyword evidence="2" id="KW-0472">Membrane</keyword>
<evidence type="ECO:0000256" key="1">
    <source>
        <dbReference type="SAM" id="MobiDB-lite"/>
    </source>
</evidence>
<reference evidence="3 4" key="1">
    <citation type="submission" date="2022-05" db="EMBL/GenBank/DDBJ databases">
        <title>A multi-omics perspective on studying reproductive biology in Daphnia sinensis.</title>
        <authorList>
            <person name="Jia J."/>
        </authorList>
    </citation>
    <scope>NUCLEOTIDE SEQUENCE [LARGE SCALE GENOMIC DNA]</scope>
    <source>
        <strain evidence="3 4">WSL</strain>
    </source>
</reference>
<accession>A0AAD5PW69</accession>
<keyword evidence="4" id="KW-1185">Reference proteome</keyword>
<dbReference type="AlphaFoldDB" id="A0AAD5PW69"/>
<dbReference type="GO" id="GO:0017080">
    <property type="term" value="F:sodium channel regulator activity"/>
    <property type="evidence" value="ECO:0007669"/>
    <property type="project" value="TreeGrafter"/>
</dbReference>
<evidence type="ECO:0000313" key="3">
    <source>
        <dbReference type="EMBL" id="KAI9562051.1"/>
    </source>
</evidence>
<evidence type="ECO:0000256" key="2">
    <source>
        <dbReference type="SAM" id="Phobius"/>
    </source>
</evidence>
<dbReference type="GO" id="GO:0002028">
    <property type="term" value="P:regulation of sodium ion transport"/>
    <property type="evidence" value="ECO:0007669"/>
    <property type="project" value="TreeGrafter"/>
</dbReference>
<name>A0AAD5PW69_9CRUS</name>
<dbReference type="EMBL" id="WJBH02000003">
    <property type="protein sequence ID" value="KAI9562051.1"/>
    <property type="molecule type" value="Genomic_DNA"/>
</dbReference>
<comment type="caution">
    <text evidence="3">The sequence shown here is derived from an EMBL/GenBank/DDBJ whole genome shotgun (WGS) entry which is preliminary data.</text>
</comment>
<proteinExistence type="predicted"/>
<dbReference type="PANTHER" id="PTHR12335:SF3">
    <property type="entry name" value="IP11896P"/>
    <property type="match status" value="1"/>
</dbReference>